<comment type="caution">
    <text evidence="2">The sequence shown here is derived from an EMBL/GenBank/DDBJ whole genome shotgun (WGS) entry which is preliminary data.</text>
</comment>
<accession>A0A8G1UH69</accession>
<keyword evidence="2" id="KW-0255">Endonuclease</keyword>
<dbReference type="OrthoDB" id="4187639at2"/>
<dbReference type="Proteomes" id="UP000267408">
    <property type="component" value="Unassembled WGS sequence"/>
</dbReference>
<evidence type="ECO:0000313" key="2">
    <source>
        <dbReference type="EMBL" id="ROR42974.1"/>
    </source>
</evidence>
<dbReference type="EMBL" id="RJVJ01000001">
    <property type="protein sequence ID" value="ROR42974.1"/>
    <property type="molecule type" value="Genomic_DNA"/>
</dbReference>
<feature type="region of interest" description="Disordered" evidence="1">
    <location>
        <begin position="23"/>
        <end position="53"/>
    </location>
</feature>
<sequence>MGDQSGRQQLSHALSDLLARSGMTKSQLASDGKLSRTTVHAAFSPDSPPPSDRTLELIAEKLDADPVPLRNLLAIARNEEAAQPRESSVIRVVTEQSEGVLSTYRVETPPDPRLDKYSFDPLRPENLVRSVVQRLRAGRAYELAEAAYWATKPGIYAIFYTGANQLYAPIAGSPIPLYVGAVQSASGAGKAYSRQHTVGQRLEEHRRTLEQSRDLDPRDFMFRVLFIDDLFMGATIDALTTQFKPLWNTTIEGFGNRNPGKARRLPRPKWHELHAGPDSWAADLESRWDRAALVEQVGHHFWAWYHEDTE</sequence>
<dbReference type="RefSeq" id="WP_100837025.1">
    <property type="nucleotide sequence ID" value="NZ_RJVJ01000001.1"/>
</dbReference>
<keyword evidence="2" id="KW-0378">Hydrolase</keyword>
<protein>
    <submittedName>
        <fullName evidence="2">Eco29kI restriction endonuclease</fullName>
    </submittedName>
</protein>
<organism evidence="2 3">
    <name type="scientific">Kitasatospora cineracea</name>
    <dbReference type="NCBI Taxonomy" id="88074"/>
    <lineage>
        <taxon>Bacteria</taxon>
        <taxon>Bacillati</taxon>
        <taxon>Actinomycetota</taxon>
        <taxon>Actinomycetes</taxon>
        <taxon>Kitasatosporales</taxon>
        <taxon>Streptomycetaceae</taxon>
        <taxon>Kitasatospora</taxon>
    </lineage>
</organism>
<dbReference type="Pfam" id="PF09517">
    <property type="entry name" value="RE_Eco29kI"/>
    <property type="match status" value="1"/>
</dbReference>
<evidence type="ECO:0000256" key="1">
    <source>
        <dbReference type="SAM" id="MobiDB-lite"/>
    </source>
</evidence>
<evidence type="ECO:0000313" key="3">
    <source>
        <dbReference type="Proteomes" id="UP000267408"/>
    </source>
</evidence>
<keyword evidence="2" id="KW-0540">Nuclease</keyword>
<gene>
    <name evidence="2" type="ORF">EDD39_1109</name>
</gene>
<dbReference type="InterPro" id="IPR018575">
    <property type="entry name" value="Restrct_endonuc_II_Eco29kI"/>
</dbReference>
<proteinExistence type="predicted"/>
<name>A0A8G1UH69_9ACTN</name>
<dbReference type="AlphaFoldDB" id="A0A8G1UH69"/>
<reference evidence="2 3" key="1">
    <citation type="submission" date="2018-11" db="EMBL/GenBank/DDBJ databases">
        <title>Sequencing the genomes of 1000 actinobacteria strains.</title>
        <authorList>
            <person name="Klenk H.-P."/>
        </authorList>
    </citation>
    <scope>NUCLEOTIDE SEQUENCE [LARGE SCALE GENOMIC DNA]</scope>
    <source>
        <strain evidence="2 3">DSM 44780</strain>
    </source>
</reference>
<dbReference type="GO" id="GO:0004519">
    <property type="term" value="F:endonuclease activity"/>
    <property type="evidence" value="ECO:0007669"/>
    <property type="project" value="UniProtKB-KW"/>
</dbReference>